<dbReference type="AlphaFoldDB" id="A0AAW0TXS5"/>
<evidence type="ECO:0000259" key="6">
    <source>
        <dbReference type="PROSITE" id="PS51446"/>
    </source>
</evidence>
<keyword evidence="3 5" id="KW-1015">Disulfide bond</keyword>
<comment type="subcellular location">
    <subcellularLocation>
        <location evidence="1">Secreted</location>
    </subcellularLocation>
</comment>
<dbReference type="GO" id="GO:0005576">
    <property type="term" value="C:extracellular region"/>
    <property type="evidence" value="ECO:0007669"/>
    <property type="project" value="UniProtKB-SubCell"/>
</dbReference>
<keyword evidence="2" id="KW-0964">Secreted</keyword>
<evidence type="ECO:0000256" key="1">
    <source>
        <dbReference type="ARBA" id="ARBA00004613"/>
    </source>
</evidence>
<comment type="caution">
    <text evidence="7">The sequence shown here is derived from an EMBL/GenBank/DDBJ whole genome shotgun (WGS) entry which is preliminary data.</text>
</comment>
<feature type="domain" description="Pacifastin" evidence="6">
    <location>
        <begin position="57"/>
        <end position="91"/>
    </location>
</feature>
<sequence>MYAPCWLVHLEWCRDSAGEGRWLDDCHWCRCDTADQEDETVHICTREESCMSGLKEWPECSGHAHWQRDCNTCFCTGDGKAACTKKLCQPGK</sequence>
<evidence type="ECO:0000256" key="2">
    <source>
        <dbReference type="ARBA" id="ARBA00022525"/>
    </source>
</evidence>
<dbReference type="PROSITE" id="PS51446">
    <property type="entry name" value="PACIFASTIN"/>
    <property type="match status" value="1"/>
</dbReference>
<dbReference type="InterPro" id="IPR008037">
    <property type="entry name" value="Pacifastin_dom"/>
</dbReference>
<name>A0AAW0TXS5_SCYPA</name>
<evidence type="ECO:0000313" key="8">
    <source>
        <dbReference type="Proteomes" id="UP001487740"/>
    </source>
</evidence>
<evidence type="ECO:0000256" key="4">
    <source>
        <dbReference type="ARBA" id="ARBA00029459"/>
    </source>
</evidence>
<organism evidence="7 8">
    <name type="scientific">Scylla paramamosain</name>
    <name type="common">Mud crab</name>
    <dbReference type="NCBI Taxonomy" id="85552"/>
    <lineage>
        <taxon>Eukaryota</taxon>
        <taxon>Metazoa</taxon>
        <taxon>Ecdysozoa</taxon>
        <taxon>Arthropoda</taxon>
        <taxon>Crustacea</taxon>
        <taxon>Multicrustacea</taxon>
        <taxon>Malacostraca</taxon>
        <taxon>Eumalacostraca</taxon>
        <taxon>Eucarida</taxon>
        <taxon>Decapoda</taxon>
        <taxon>Pleocyemata</taxon>
        <taxon>Brachyura</taxon>
        <taxon>Eubrachyura</taxon>
        <taxon>Portunoidea</taxon>
        <taxon>Portunidae</taxon>
        <taxon>Portuninae</taxon>
        <taxon>Scylla</taxon>
    </lineage>
</organism>
<reference evidence="7 8" key="1">
    <citation type="submission" date="2023-03" db="EMBL/GenBank/DDBJ databases">
        <title>High-quality genome of Scylla paramamosain provides insights in environmental adaptation.</title>
        <authorList>
            <person name="Zhang L."/>
        </authorList>
    </citation>
    <scope>NUCLEOTIDE SEQUENCE [LARGE SCALE GENOMIC DNA]</scope>
    <source>
        <strain evidence="7">LZ_2023a</strain>
        <tissue evidence="7">Muscle</tissue>
    </source>
</reference>
<dbReference type="EMBL" id="JARAKH010000022">
    <property type="protein sequence ID" value="KAK8392584.1"/>
    <property type="molecule type" value="Genomic_DNA"/>
</dbReference>
<dbReference type="SUPFAM" id="SSF57283">
    <property type="entry name" value="PMP inhibitors"/>
    <property type="match status" value="1"/>
</dbReference>
<protein>
    <recommendedName>
        <fullName evidence="6">Pacifastin domain-containing protein</fullName>
    </recommendedName>
</protein>
<dbReference type="Pfam" id="PF05375">
    <property type="entry name" value="Pacifastin_I"/>
    <property type="match status" value="1"/>
</dbReference>
<feature type="disulfide bond" evidence="5">
    <location>
        <begin position="70"/>
        <end position="88"/>
    </location>
</feature>
<dbReference type="GO" id="GO:0004867">
    <property type="term" value="F:serine-type endopeptidase inhibitor activity"/>
    <property type="evidence" value="ECO:0007669"/>
    <property type="project" value="UniProtKB-UniRule"/>
</dbReference>
<feature type="disulfide bond" evidence="5">
    <location>
        <begin position="60"/>
        <end position="75"/>
    </location>
</feature>
<feature type="disulfide bond" evidence="5">
    <location>
        <begin position="73"/>
        <end position="83"/>
    </location>
</feature>
<proteinExistence type="inferred from homology"/>
<accession>A0AAW0TXS5</accession>
<keyword evidence="5" id="KW-0722">Serine protease inhibitor</keyword>
<keyword evidence="8" id="KW-1185">Reference proteome</keyword>
<dbReference type="Proteomes" id="UP001487740">
    <property type="component" value="Unassembled WGS sequence"/>
</dbReference>
<evidence type="ECO:0000256" key="5">
    <source>
        <dbReference type="PROSITE-ProRule" id="PRU00776"/>
    </source>
</evidence>
<evidence type="ECO:0000313" key="7">
    <source>
        <dbReference type="EMBL" id="KAK8392584.1"/>
    </source>
</evidence>
<feature type="site" description="Reactive bond" evidence="5">
    <location>
        <begin position="85"/>
        <end position="86"/>
    </location>
</feature>
<keyword evidence="5" id="KW-0646">Protease inhibitor</keyword>
<gene>
    <name evidence="7" type="ORF">O3P69_014768</name>
</gene>
<dbReference type="InterPro" id="IPR036201">
    <property type="entry name" value="Pacifastin_dom_sf"/>
</dbReference>
<comment type="similarity">
    <text evidence="4 5">Belongs to the protease inhibitor I19 family.</text>
</comment>
<evidence type="ECO:0000256" key="3">
    <source>
        <dbReference type="ARBA" id="ARBA00023157"/>
    </source>
</evidence>